<evidence type="ECO:0000256" key="1">
    <source>
        <dbReference type="SAM" id="SignalP"/>
    </source>
</evidence>
<feature type="signal peptide" evidence="1">
    <location>
        <begin position="1"/>
        <end position="38"/>
    </location>
</feature>
<dbReference type="InParanoid" id="A0A0U5JE22"/>
<sequence>MKAFSCIVTPNKKTNHTGYRKSISLFIAGLLTASSLMAAPADPFPFDPPPNFSLFIEQGRLYHPVTTSNPEAQRYFDQGLTLVYGFNHDAAYWSFQKAAKIDPELAMAYWGMALALGQNINMDITGTRSKAAYELVQKALVLSSRATDNERAYIEALAKRYSNEPNPNRPQLAADYYAAMEQVKNQFPDDLDAATLFAESGLNLNPWNQWDSEGKPRKGTLELVTVLESVLKRDPEHLGANHYYIHAIEASNNPERALMSAERLRRLLPGSGHILHMPAHIYLLVGDYHLAAACNRQAIAADRAYIKQYGMRGIYPLHYLSHNLYFLSRAYSMEGRFEDAKQAGDELYDFYAPHFESMPELEYYIPTSLFTLLRFHKWQEVTDYSPPPANMKITLILWHFAKAYAFAALGNIQQAEAQQALFLKGKDSIPPDTAFGYNKIGTVLDIADLTLQAKIAELSDSDKAIQLLQQAVAVQDQLHYNEPPDWFFPVRESLGGALLRSKKYSDAEQVFRQDLARHPRNGRALFGLLESLKGQGRQTDAFWIQRELDYAWQYSTTPLTIKNL</sequence>
<dbReference type="AlphaFoldDB" id="A0A0U5JE22"/>
<dbReference type="PANTHER" id="PTHR45588:SF1">
    <property type="entry name" value="WW DOMAIN-CONTAINING PROTEIN"/>
    <property type="match status" value="1"/>
</dbReference>
<dbReference type="Gene3D" id="1.25.40.10">
    <property type="entry name" value="Tetratricopeptide repeat domain"/>
    <property type="match status" value="2"/>
</dbReference>
<dbReference type="PANTHER" id="PTHR45588">
    <property type="entry name" value="TPR DOMAIN-CONTAINING PROTEIN"/>
    <property type="match status" value="1"/>
</dbReference>
<organism evidence="2 3">
    <name type="scientific">Candidatus Protochlamydia naegleriophila</name>
    <dbReference type="NCBI Taxonomy" id="389348"/>
    <lineage>
        <taxon>Bacteria</taxon>
        <taxon>Pseudomonadati</taxon>
        <taxon>Chlamydiota</taxon>
        <taxon>Chlamydiia</taxon>
        <taxon>Parachlamydiales</taxon>
        <taxon>Parachlamydiaceae</taxon>
        <taxon>Candidatus Protochlamydia</taxon>
    </lineage>
</organism>
<gene>
    <name evidence="2" type="ORF">PNK_0505</name>
</gene>
<dbReference type="RefSeq" id="WP_059060103.1">
    <property type="nucleotide sequence ID" value="NZ_LN879502.1"/>
</dbReference>
<proteinExistence type="predicted"/>
<evidence type="ECO:0000313" key="2">
    <source>
        <dbReference type="EMBL" id="CUI16133.1"/>
    </source>
</evidence>
<dbReference type="SUPFAM" id="SSF48452">
    <property type="entry name" value="TPR-like"/>
    <property type="match status" value="2"/>
</dbReference>
<dbReference type="EMBL" id="LN879502">
    <property type="protein sequence ID" value="CUI16133.1"/>
    <property type="molecule type" value="Genomic_DNA"/>
</dbReference>
<dbReference type="Proteomes" id="UP000069902">
    <property type="component" value="Chromosome cPNK"/>
</dbReference>
<dbReference type="InterPro" id="IPR011990">
    <property type="entry name" value="TPR-like_helical_dom_sf"/>
</dbReference>
<keyword evidence="1" id="KW-0732">Signal</keyword>
<feature type="chain" id="PRO_5006860422" evidence="1">
    <location>
        <begin position="39"/>
        <end position="564"/>
    </location>
</feature>
<accession>A0A0U5JE22</accession>
<name>A0A0U5JE22_9BACT</name>
<dbReference type="PATRIC" id="fig|389348.3.peg.557"/>
<evidence type="ECO:0000313" key="3">
    <source>
        <dbReference type="Proteomes" id="UP000069902"/>
    </source>
</evidence>
<reference evidence="3" key="1">
    <citation type="submission" date="2015-09" db="EMBL/GenBank/DDBJ databases">
        <authorList>
            <person name="Bertelli C."/>
        </authorList>
    </citation>
    <scope>NUCLEOTIDE SEQUENCE [LARGE SCALE GENOMIC DNA]</scope>
    <source>
        <strain evidence="3">KNic</strain>
    </source>
</reference>
<protein>
    <submittedName>
        <fullName evidence="2">Uncharacterized protein</fullName>
    </submittedName>
</protein>
<keyword evidence="3" id="KW-1185">Reference proteome</keyword>
<dbReference type="STRING" id="389348.PNK_0505"/>
<dbReference type="KEGG" id="pnl:PNK_0505"/>